<feature type="chain" id="PRO_5038420696" evidence="2">
    <location>
        <begin position="21"/>
        <end position="224"/>
    </location>
</feature>
<dbReference type="PROSITE" id="PS51257">
    <property type="entry name" value="PROKAR_LIPOPROTEIN"/>
    <property type="match status" value="1"/>
</dbReference>
<evidence type="ECO:0000313" key="5">
    <source>
        <dbReference type="Proteomes" id="UP000254467"/>
    </source>
</evidence>
<accession>A0A376CI76</accession>
<protein>
    <submittedName>
        <fullName evidence="4">Putative secreted protein</fullName>
    </submittedName>
</protein>
<evidence type="ECO:0000256" key="1">
    <source>
        <dbReference type="SAM" id="MobiDB-lite"/>
    </source>
</evidence>
<dbReference type="RefSeq" id="WP_018581149.1">
    <property type="nucleotide sequence ID" value="NZ_UFXQ01000001.1"/>
</dbReference>
<feature type="compositionally biased region" description="Low complexity" evidence="1">
    <location>
        <begin position="23"/>
        <end position="67"/>
    </location>
</feature>
<dbReference type="STRING" id="35756.GCA_001044155_02685"/>
<gene>
    <name evidence="4" type="ORF">NCTC11862_00032</name>
</gene>
<evidence type="ECO:0000256" key="2">
    <source>
        <dbReference type="SAM" id="SignalP"/>
    </source>
</evidence>
<feature type="domain" description="AMIN-like" evidence="3">
    <location>
        <begin position="99"/>
        <end position="223"/>
    </location>
</feature>
<reference evidence="4 5" key="1">
    <citation type="submission" date="2018-06" db="EMBL/GenBank/DDBJ databases">
        <authorList>
            <consortium name="Pathogen Informatics"/>
            <person name="Doyle S."/>
        </authorList>
    </citation>
    <scope>NUCLEOTIDE SEQUENCE [LARGE SCALE GENOMIC DNA]</scope>
    <source>
        <strain evidence="4 5">NCTC11862</strain>
    </source>
</reference>
<dbReference type="EMBL" id="UFXQ01000001">
    <property type="protein sequence ID" value="STC68013.1"/>
    <property type="molecule type" value="Genomic_DNA"/>
</dbReference>
<organism evidence="4 5">
    <name type="scientific">Corynebacterium pilosum</name>
    <dbReference type="NCBI Taxonomy" id="35756"/>
    <lineage>
        <taxon>Bacteria</taxon>
        <taxon>Bacillati</taxon>
        <taxon>Actinomycetota</taxon>
        <taxon>Actinomycetes</taxon>
        <taxon>Mycobacteriales</taxon>
        <taxon>Corynebacteriaceae</taxon>
        <taxon>Corynebacterium</taxon>
    </lineage>
</organism>
<evidence type="ECO:0000259" key="3">
    <source>
        <dbReference type="Pfam" id="PF24837"/>
    </source>
</evidence>
<dbReference type="AlphaFoldDB" id="A0A376CI76"/>
<feature type="region of interest" description="Disordered" evidence="1">
    <location>
        <begin position="23"/>
        <end position="68"/>
    </location>
</feature>
<dbReference type="OrthoDB" id="3393679at2"/>
<dbReference type="Proteomes" id="UP000254467">
    <property type="component" value="Unassembled WGS sequence"/>
</dbReference>
<dbReference type="Pfam" id="PF24837">
    <property type="entry name" value="AMIN-like"/>
    <property type="match status" value="1"/>
</dbReference>
<proteinExistence type="predicted"/>
<dbReference type="InterPro" id="IPR056303">
    <property type="entry name" value="AMIN-like"/>
</dbReference>
<evidence type="ECO:0000313" key="4">
    <source>
        <dbReference type="EMBL" id="STC68013.1"/>
    </source>
</evidence>
<keyword evidence="5" id="KW-1185">Reference proteome</keyword>
<name>A0A376CI76_9CORY</name>
<feature type="signal peptide" evidence="2">
    <location>
        <begin position="1"/>
        <end position="20"/>
    </location>
</feature>
<keyword evidence="2" id="KW-0732">Signal</keyword>
<sequence>MKQKTLALISIPLVAGVVLAGCSSSDDTQTQDQAQETVTTTATSPVETTDTTTETSTETSPVDTEPSNDTALAMLGAASTDPTTNWEESNGGAYADLDIKDIRVGSHDGFDRFVLEFAGEGLPSYHAGYVEEPLQQASGMPIDVAGPATLEVMVHGTAAAMMNTDNPLLKSVGPMDKAAGNVQGVTYGGTFEADSQFFIGLDKPRPYSVSVLENPARLVIDIKS</sequence>